<comment type="caution">
    <text evidence="1">The sequence shown here is derived from an EMBL/GenBank/DDBJ whole genome shotgun (WGS) entry which is preliminary data.</text>
</comment>
<keyword evidence="2" id="KW-1185">Reference proteome</keyword>
<dbReference type="EMBL" id="MTSE01000056">
    <property type="protein sequence ID" value="OUJ68039.1"/>
    <property type="molecule type" value="Genomic_DNA"/>
</dbReference>
<evidence type="ECO:0000313" key="2">
    <source>
        <dbReference type="Proteomes" id="UP000194873"/>
    </source>
</evidence>
<organism evidence="1 2">
    <name type="scientific">Hymenobacter crusticola</name>
    <dbReference type="NCBI Taxonomy" id="1770526"/>
    <lineage>
        <taxon>Bacteria</taxon>
        <taxon>Pseudomonadati</taxon>
        <taxon>Bacteroidota</taxon>
        <taxon>Cytophagia</taxon>
        <taxon>Cytophagales</taxon>
        <taxon>Hymenobacteraceae</taxon>
        <taxon>Hymenobacter</taxon>
    </lineage>
</organism>
<dbReference type="AlphaFoldDB" id="A0A2C9ZTS5"/>
<dbReference type="RefSeq" id="WP_086597459.1">
    <property type="nucleotide sequence ID" value="NZ_MTSE01000056.1"/>
</dbReference>
<sequence length="201" mass="23074">MKTKYERLRVVDEILVQERSELLHQLPPLASEPVPDATRQHHLLAIGELTVLLSEVREHRAALEELENICYRQADPEIHYPDEKLYGELISTLTLGLYSSLAFSPGLQTYLDHLPEKVQATLDQVRDQQLALLNPDDENGLYQPARVLAWRRQHGEAYDAGQQRNRDALHALRVTYPEDMQRVLTLAQTQGSFQEIFALLD</sequence>
<protein>
    <submittedName>
        <fullName evidence="1">Uncharacterized protein</fullName>
    </submittedName>
</protein>
<gene>
    <name evidence="1" type="ORF">BXP70_28225</name>
</gene>
<accession>A0A2C9ZTS5</accession>
<dbReference type="Proteomes" id="UP000194873">
    <property type="component" value="Unassembled WGS sequence"/>
</dbReference>
<name>A0A2C9ZTS5_9BACT</name>
<evidence type="ECO:0000313" key="1">
    <source>
        <dbReference type="EMBL" id="OUJ68039.1"/>
    </source>
</evidence>
<reference evidence="1 2" key="1">
    <citation type="submission" date="2017-01" db="EMBL/GenBank/DDBJ databases">
        <title>A new Hymenobacter.</title>
        <authorList>
            <person name="Liang Y."/>
            <person name="Feng F."/>
        </authorList>
    </citation>
    <scope>NUCLEOTIDE SEQUENCE [LARGE SCALE GENOMIC DNA]</scope>
    <source>
        <strain evidence="1">MIMBbqt21</strain>
    </source>
</reference>
<proteinExistence type="predicted"/>